<dbReference type="InterPro" id="IPR036591">
    <property type="entry name" value="YggU-like_sf"/>
</dbReference>
<dbReference type="HAMAP" id="MF_00634">
    <property type="entry name" value="UPF0235"/>
    <property type="match status" value="1"/>
</dbReference>
<dbReference type="Gene3D" id="3.30.1200.10">
    <property type="entry name" value="YggU-like"/>
    <property type="match status" value="1"/>
</dbReference>
<dbReference type="PANTHER" id="PTHR13420">
    <property type="entry name" value="UPF0235 PROTEIN C15ORF40"/>
    <property type="match status" value="1"/>
</dbReference>
<dbReference type="Proteomes" id="UP000886100">
    <property type="component" value="Unassembled WGS sequence"/>
</dbReference>
<dbReference type="PANTHER" id="PTHR13420:SF7">
    <property type="entry name" value="UPF0235 PROTEIN C15ORF40"/>
    <property type="match status" value="1"/>
</dbReference>
<accession>A0A7C5MUS3</accession>
<organism evidence="3">
    <name type="scientific">Thiolapillus brandeum</name>
    <dbReference type="NCBI Taxonomy" id="1076588"/>
    <lineage>
        <taxon>Bacteria</taxon>
        <taxon>Pseudomonadati</taxon>
        <taxon>Pseudomonadota</taxon>
        <taxon>Gammaproteobacteria</taxon>
        <taxon>Chromatiales</taxon>
        <taxon>Sedimenticolaceae</taxon>
        <taxon>Thiolapillus</taxon>
    </lineage>
</organism>
<reference evidence="3" key="1">
    <citation type="journal article" date="2020" name="mSystems">
        <title>Genome- and Community-Level Interaction Insights into Carbon Utilization and Element Cycling Functions of Hydrothermarchaeota in Hydrothermal Sediment.</title>
        <authorList>
            <person name="Zhou Z."/>
            <person name="Liu Y."/>
            <person name="Xu W."/>
            <person name="Pan J."/>
            <person name="Luo Z.H."/>
            <person name="Li M."/>
        </authorList>
    </citation>
    <scope>NUCLEOTIDE SEQUENCE [LARGE SCALE GENOMIC DNA]</scope>
    <source>
        <strain evidence="3">HyVt-535</strain>
    </source>
</reference>
<name>A0A7C5MUS3_9GAMM</name>
<dbReference type="NCBIfam" id="TIGR00251">
    <property type="entry name" value="DUF167 family protein"/>
    <property type="match status" value="1"/>
</dbReference>
<protein>
    <recommendedName>
        <fullName evidence="2">UPF0235 protein ENJ98_02680</fullName>
    </recommendedName>
</protein>
<sequence>MSDWYRRDGGDLLLFLRVQPRAGRNAFGEILEGRRKLYLKAPPVDGRANQELVRFLAKSLGVAKRQVEIESGETGRNKRLRIRGLEALPEKLPER</sequence>
<dbReference type="AlphaFoldDB" id="A0A7C5MUS3"/>
<dbReference type="InterPro" id="IPR003746">
    <property type="entry name" value="DUF167"/>
</dbReference>
<gene>
    <name evidence="3" type="ORF">ENJ98_02680</name>
</gene>
<evidence type="ECO:0000256" key="2">
    <source>
        <dbReference type="HAMAP-Rule" id="MF_00634"/>
    </source>
</evidence>
<comment type="similarity">
    <text evidence="1 2">Belongs to the UPF0235 family.</text>
</comment>
<evidence type="ECO:0000256" key="1">
    <source>
        <dbReference type="ARBA" id="ARBA00010364"/>
    </source>
</evidence>
<proteinExistence type="inferred from homology"/>
<dbReference type="SUPFAM" id="SSF69786">
    <property type="entry name" value="YggU-like"/>
    <property type="match status" value="1"/>
</dbReference>
<comment type="caution">
    <text evidence="3">The sequence shown here is derived from an EMBL/GenBank/DDBJ whole genome shotgun (WGS) entry which is preliminary data.</text>
</comment>
<dbReference type="SMART" id="SM01152">
    <property type="entry name" value="DUF167"/>
    <property type="match status" value="1"/>
</dbReference>
<dbReference type="EMBL" id="DROM01000167">
    <property type="protein sequence ID" value="HHH13118.1"/>
    <property type="molecule type" value="Genomic_DNA"/>
</dbReference>
<evidence type="ECO:0000313" key="3">
    <source>
        <dbReference type="EMBL" id="HHH13118.1"/>
    </source>
</evidence>
<dbReference type="Pfam" id="PF02594">
    <property type="entry name" value="DUF167"/>
    <property type="match status" value="1"/>
</dbReference>
<dbReference type="GO" id="GO:0005737">
    <property type="term" value="C:cytoplasm"/>
    <property type="evidence" value="ECO:0007669"/>
    <property type="project" value="TreeGrafter"/>
</dbReference>